<dbReference type="Proteomes" id="UP000075886">
    <property type="component" value="Unassembled WGS sequence"/>
</dbReference>
<evidence type="ECO:0000259" key="3">
    <source>
        <dbReference type="PROSITE" id="PS50102"/>
    </source>
</evidence>
<proteinExistence type="predicted"/>
<dbReference type="PROSITE" id="PS50102">
    <property type="entry name" value="RRM"/>
    <property type="match status" value="3"/>
</dbReference>
<dbReference type="SMART" id="SM00360">
    <property type="entry name" value="RRM"/>
    <property type="match status" value="3"/>
</dbReference>
<feature type="domain" description="RRM" evidence="3">
    <location>
        <begin position="250"/>
        <end position="324"/>
    </location>
</feature>
<dbReference type="InterPro" id="IPR000504">
    <property type="entry name" value="RRM_dom"/>
</dbReference>
<dbReference type="SUPFAM" id="SSF54928">
    <property type="entry name" value="RNA-binding domain, RBD"/>
    <property type="match status" value="2"/>
</dbReference>
<feature type="domain" description="RRM" evidence="3">
    <location>
        <begin position="8"/>
        <end position="86"/>
    </location>
</feature>
<dbReference type="CDD" id="cd00590">
    <property type="entry name" value="RRM_SF"/>
    <property type="match status" value="1"/>
</dbReference>
<dbReference type="Gene3D" id="3.30.70.330">
    <property type="match status" value="3"/>
</dbReference>
<dbReference type="InterPro" id="IPR012677">
    <property type="entry name" value="Nucleotide-bd_a/b_plait_sf"/>
</dbReference>
<dbReference type="VEuPathDB" id="VectorBase:AFAF003880"/>
<evidence type="ECO:0000256" key="1">
    <source>
        <dbReference type="ARBA" id="ARBA00022884"/>
    </source>
</evidence>
<keyword evidence="1 2" id="KW-0694">RNA-binding</keyword>
<keyword evidence="5" id="KW-1185">Reference proteome</keyword>
<accession>A0A182Q689</accession>
<dbReference type="GO" id="GO:0003723">
    <property type="term" value="F:RNA binding"/>
    <property type="evidence" value="ECO:0007669"/>
    <property type="project" value="UniProtKB-UniRule"/>
</dbReference>
<dbReference type="InterPro" id="IPR035979">
    <property type="entry name" value="RBD_domain_sf"/>
</dbReference>
<evidence type="ECO:0000256" key="2">
    <source>
        <dbReference type="PROSITE-ProRule" id="PRU00176"/>
    </source>
</evidence>
<dbReference type="InterPro" id="IPR052462">
    <property type="entry name" value="SLIRP/GR-RBP-like"/>
</dbReference>
<evidence type="ECO:0000313" key="4">
    <source>
        <dbReference type="EnsemblMetazoa" id="AFAF003880-PA"/>
    </source>
</evidence>
<dbReference type="PANTHER" id="PTHR48027">
    <property type="entry name" value="HETEROGENEOUS NUCLEAR RIBONUCLEOPROTEIN 87F-RELATED"/>
    <property type="match status" value="1"/>
</dbReference>
<feature type="domain" description="RRM" evidence="3">
    <location>
        <begin position="110"/>
        <end position="182"/>
    </location>
</feature>
<sequence length="375" mass="42316">MLSTHRVRTLFVGGLCEELEELTLYEKFLPFGPVVYARIDRDPINAQSMGYAFVKFLMAEDAERAYVALQGTPVLGRPMRLMFKNPEAFRQIRYNPNANALFLDPSRKVSLATVVGVCRNFGEIVNSNIALDEQGQSKGFGFIQFASSEAAKSAVRYFSGNWRTPMDSFGMGKQFAVAPIEPIQPYQIQGTSGAMYDARSGVRPVDPNPRQEAQASYASSQLAKPKRHDTFVARRRPRINRHNSLECDCWQLYVSCFPLSFRNYQLRKLFQRFGSVAAFIVLNDRVSTGYGFVCFGTWEDATNALRMHNKNVQQNILNVTFTRRSFLRLQQLVEPSENISPSAEAAFNYKPAALMATTASQTQDPPVDEDRMSDD</sequence>
<name>A0A182Q689_9DIPT</name>
<dbReference type="EnsemblMetazoa" id="AFAF003880-RA">
    <property type="protein sequence ID" value="AFAF003880-PA"/>
    <property type="gene ID" value="AFAF003880"/>
</dbReference>
<reference evidence="4" key="2">
    <citation type="submission" date="2020-05" db="UniProtKB">
        <authorList>
            <consortium name="EnsemblMetazoa"/>
        </authorList>
    </citation>
    <scope>IDENTIFICATION</scope>
    <source>
        <strain evidence="4">FAR1</strain>
    </source>
</reference>
<dbReference type="EMBL" id="AXCN02002488">
    <property type="status" value="NOT_ANNOTATED_CDS"/>
    <property type="molecule type" value="Genomic_DNA"/>
</dbReference>
<protein>
    <recommendedName>
        <fullName evidence="3">RRM domain-containing protein</fullName>
    </recommendedName>
</protein>
<organism evidence="4 5">
    <name type="scientific">Anopheles farauti</name>
    <dbReference type="NCBI Taxonomy" id="69004"/>
    <lineage>
        <taxon>Eukaryota</taxon>
        <taxon>Metazoa</taxon>
        <taxon>Ecdysozoa</taxon>
        <taxon>Arthropoda</taxon>
        <taxon>Hexapoda</taxon>
        <taxon>Insecta</taxon>
        <taxon>Pterygota</taxon>
        <taxon>Neoptera</taxon>
        <taxon>Endopterygota</taxon>
        <taxon>Diptera</taxon>
        <taxon>Nematocera</taxon>
        <taxon>Culicoidea</taxon>
        <taxon>Culicidae</taxon>
        <taxon>Anophelinae</taxon>
        <taxon>Anopheles</taxon>
    </lineage>
</organism>
<dbReference type="AlphaFoldDB" id="A0A182Q689"/>
<evidence type="ECO:0000313" key="5">
    <source>
        <dbReference type="Proteomes" id="UP000075886"/>
    </source>
</evidence>
<dbReference type="STRING" id="69004.A0A182Q689"/>
<dbReference type="Pfam" id="PF00076">
    <property type="entry name" value="RRM_1"/>
    <property type="match status" value="3"/>
</dbReference>
<reference evidence="5" key="1">
    <citation type="submission" date="2014-01" db="EMBL/GenBank/DDBJ databases">
        <title>The Genome Sequence of Anopheles farauti FAR1 (V2).</title>
        <authorList>
            <consortium name="The Broad Institute Genomics Platform"/>
            <person name="Neafsey D.E."/>
            <person name="Besansky N."/>
            <person name="Howell P."/>
            <person name="Walton C."/>
            <person name="Young S.K."/>
            <person name="Zeng Q."/>
            <person name="Gargeya S."/>
            <person name="Fitzgerald M."/>
            <person name="Haas B."/>
            <person name="Abouelleil A."/>
            <person name="Allen A.W."/>
            <person name="Alvarado L."/>
            <person name="Arachchi H.M."/>
            <person name="Berlin A.M."/>
            <person name="Chapman S.B."/>
            <person name="Gainer-Dewar J."/>
            <person name="Goldberg J."/>
            <person name="Griggs A."/>
            <person name="Gujja S."/>
            <person name="Hansen M."/>
            <person name="Howarth C."/>
            <person name="Imamovic A."/>
            <person name="Ireland A."/>
            <person name="Larimer J."/>
            <person name="McCowan C."/>
            <person name="Murphy C."/>
            <person name="Pearson M."/>
            <person name="Poon T.W."/>
            <person name="Priest M."/>
            <person name="Roberts A."/>
            <person name="Saif S."/>
            <person name="Shea T."/>
            <person name="Sisk P."/>
            <person name="Sykes S."/>
            <person name="Wortman J."/>
            <person name="Nusbaum C."/>
            <person name="Birren B."/>
        </authorList>
    </citation>
    <scope>NUCLEOTIDE SEQUENCE [LARGE SCALE GENOMIC DNA]</scope>
    <source>
        <strain evidence="5">FAR1</strain>
    </source>
</reference>